<feature type="region of interest" description="Disordered" evidence="1">
    <location>
        <begin position="1"/>
        <end position="45"/>
    </location>
</feature>
<dbReference type="Proteomes" id="UP000559027">
    <property type="component" value="Unassembled WGS sequence"/>
</dbReference>
<evidence type="ECO:0000313" key="4">
    <source>
        <dbReference type="Proteomes" id="UP000559027"/>
    </source>
</evidence>
<dbReference type="OrthoDB" id="2848852at2759"/>
<feature type="compositionally biased region" description="Polar residues" evidence="1">
    <location>
        <begin position="16"/>
        <end position="33"/>
    </location>
</feature>
<sequence>MPSPQPTATQPAASTEMSTMNPPTAAQKSQGEHQGQCEHKSSRLRGGGAGKDCCLGMLGCFLCFECCEGCCECIVDIISLNIFDFILHVEVCSTTHASPASAASASSSAIDSVSAHDPRNTVIGVVLGILALVLLLGVAFITLRVRRRQSGGDHERGPFQGIAVWDKAHPAARIIPFGTPGTEGHTYYRHAPGKDMRIAIRRPDGAWDFTDPNEPFTPSGVSDLQPSPASSRTTFFSTIKSQKETSRTSLAILEYKAQESRAAQMIRLGYDARDNDLVMGEGPLPHPPPAYGQEPTVGPYAPYRPSPRDT</sequence>
<reference evidence="3 4" key="1">
    <citation type="journal article" date="2020" name="ISME J.">
        <title>Uncovering the hidden diversity of litter-decomposition mechanisms in mushroom-forming fungi.</title>
        <authorList>
            <person name="Floudas D."/>
            <person name="Bentzer J."/>
            <person name="Ahren D."/>
            <person name="Johansson T."/>
            <person name="Persson P."/>
            <person name="Tunlid A."/>
        </authorList>
    </citation>
    <scope>NUCLEOTIDE SEQUENCE [LARGE SCALE GENOMIC DNA]</scope>
    <source>
        <strain evidence="3 4">CBS 146.42</strain>
    </source>
</reference>
<evidence type="ECO:0000313" key="3">
    <source>
        <dbReference type="EMBL" id="KAF5354840.1"/>
    </source>
</evidence>
<feature type="transmembrane region" description="Helical" evidence="2">
    <location>
        <begin position="122"/>
        <end position="143"/>
    </location>
</feature>
<dbReference type="AlphaFoldDB" id="A0A8H5D7A8"/>
<feature type="compositionally biased region" description="Low complexity" evidence="1">
    <location>
        <begin position="1"/>
        <end position="15"/>
    </location>
</feature>
<accession>A0A8H5D7A8</accession>
<evidence type="ECO:0000256" key="1">
    <source>
        <dbReference type="SAM" id="MobiDB-lite"/>
    </source>
</evidence>
<keyword evidence="2" id="KW-1133">Transmembrane helix</keyword>
<feature type="region of interest" description="Disordered" evidence="1">
    <location>
        <begin position="277"/>
        <end position="310"/>
    </location>
</feature>
<gene>
    <name evidence="3" type="ORF">D9756_005583</name>
</gene>
<organism evidence="3 4">
    <name type="scientific">Leucocoprinus leucothites</name>
    <dbReference type="NCBI Taxonomy" id="201217"/>
    <lineage>
        <taxon>Eukaryota</taxon>
        <taxon>Fungi</taxon>
        <taxon>Dikarya</taxon>
        <taxon>Basidiomycota</taxon>
        <taxon>Agaricomycotina</taxon>
        <taxon>Agaricomycetes</taxon>
        <taxon>Agaricomycetidae</taxon>
        <taxon>Agaricales</taxon>
        <taxon>Agaricineae</taxon>
        <taxon>Agaricaceae</taxon>
        <taxon>Leucocoprinus</taxon>
    </lineage>
</organism>
<name>A0A8H5D7A8_9AGAR</name>
<comment type="caution">
    <text evidence="3">The sequence shown here is derived from an EMBL/GenBank/DDBJ whole genome shotgun (WGS) entry which is preliminary data.</text>
</comment>
<keyword evidence="2" id="KW-0812">Transmembrane</keyword>
<evidence type="ECO:0000256" key="2">
    <source>
        <dbReference type="SAM" id="Phobius"/>
    </source>
</evidence>
<proteinExistence type="predicted"/>
<keyword evidence="2" id="KW-0472">Membrane</keyword>
<keyword evidence="4" id="KW-1185">Reference proteome</keyword>
<protein>
    <submittedName>
        <fullName evidence="3">Uncharacterized protein</fullName>
    </submittedName>
</protein>
<dbReference type="EMBL" id="JAACJO010000008">
    <property type="protein sequence ID" value="KAF5354840.1"/>
    <property type="molecule type" value="Genomic_DNA"/>
</dbReference>